<dbReference type="SUPFAM" id="SSF54373">
    <property type="entry name" value="FAD-linked reductases, C-terminal domain"/>
    <property type="match status" value="1"/>
</dbReference>
<comment type="cofactor">
    <cofactor evidence="1">
        <name>FAD</name>
        <dbReference type="ChEBI" id="CHEBI:57692"/>
    </cofactor>
</comment>
<dbReference type="PANTHER" id="PTHR44068">
    <property type="entry name" value="ZGC:194242"/>
    <property type="match status" value="1"/>
</dbReference>
<comment type="similarity">
    <text evidence="3">Belongs to the flavin monoamine oxidase family.</text>
</comment>
<keyword evidence="4 15" id="KW-0489">Methyltransferase</keyword>
<evidence type="ECO:0000313" key="17">
    <source>
        <dbReference type="EMBL" id="KAK4748936.1"/>
    </source>
</evidence>
<dbReference type="Pfam" id="PF01593">
    <property type="entry name" value="Amino_oxidase"/>
    <property type="match status" value="1"/>
</dbReference>
<evidence type="ECO:0000256" key="12">
    <source>
        <dbReference type="ARBA" id="ARBA00023221"/>
    </source>
</evidence>
<dbReference type="GO" id="GO:0016126">
    <property type="term" value="P:sterol biosynthetic process"/>
    <property type="evidence" value="ECO:0007669"/>
    <property type="project" value="UniProtKB-KW"/>
</dbReference>
<dbReference type="InterPro" id="IPR001613">
    <property type="entry name" value="Flavin_amine_oxidase"/>
</dbReference>
<keyword evidence="10" id="KW-0756">Sterol biosynthesis</keyword>
<keyword evidence="6 15" id="KW-0808">Transferase</keyword>
<dbReference type="PRINTS" id="PR00757">
    <property type="entry name" value="AMINEOXDASEF"/>
</dbReference>
<dbReference type="InterPro" id="IPR029063">
    <property type="entry name" value="SAM-dependent_MTases_sf"/>
</dbReference>
<keyword evidence="18" id="KW-1185">Reference proteome</keyword>
<feature type="binding site" evidence="14">
    <location>
        <position position="528"/>
    </location>
    <ligand>
        <name>FAD</name>
        <dbReference type="ChEBI" id="CHEBI:57692"/>
    </ligand>
</feature>
<gene>
    <name evidence="17" type="ORF">SAY87_015522</name>
</gene>
<evidence type="ECO:0000256" key="6">
    <source>
        <dbReference type="ARBA" id="ARBA00022679"/>
    </source>
</evidence>
<keyword evidence="11" id="KW-1207">Sterol metabolism</keyword>
<evidence type="ECO:0000256" key="15">
    <source>
        <dbReference type="PROSITE-ProRule" id="PRU01022"/>
    </source>
</evidence>
<evidence type="ECO:0000256" key="3">
    <source>
        <dbReference type="ARBA" id="ARBA00005995"/>
    </source>
</evidence>
<evidence type="ECO:0000256" key="13">
    <source>
        <dbReference type="ARBA" id="ARBA00038188"/>
    </source>
</evidence>
<feature type="binding site" evidence="14">
    <location>
        <position position="311"/>
    </location>
    <ligand>
        <name>FAD</name>
        <dbReference type="ChEBI" id="CHEBI:57692"/>
    </ligand>
</feature>
<dbReference type="InterPro" id="IPR013705">
    <property type="entry name" value="Sterol_MeTrfase_C"/>
</dbReference>
<dbReference type="PROSITE" id="PS51685">
    <property type="entry name" value="SAM_MT_ERG6_SMT"/>
    <property type="match status" value="2"/>
</dbReference>
<dbReference type="PANTHER" id="PTHR44068:SF1">
    <property type="entry name" value="HYPOTHETICAL LOC100005854"/>
    <property type="match status" value="1"/>
</dbReference>
<evidence type="ECO:0000256" key="9">
    <source>
        <dbReference type="ARBA" id="ARBA00023002"/>
    </source>
</evidence>
<feature type="binding site" evidence="14">
    <location>
        <begin position="331"/>
        <end position="332"/>
    </location>
    <ligand>
        <name>FAD</name>
        <dbReference type="ChEBI" id="CHEBI:57692"/>
    </ligand>
</feature>
<keyword evidence="9" id="KW-0560">Oxidoreductase</keyword>
<dbReference type="InterPro" id="IPR050447">
    <property type="entry name" value="Erg6_SMT_methyltransf"/>
</dbReference>
<dbReference type="InterPro" id="IPR036188">
    <property type="entry name" value="FAD/NAD-bd_sf"/>
</dbReference>
<keyword evidence="8" id="KW-0443">Lipid metabolism</keyword>
<dbReference type="SUPFAM" id="SSF53335">
    <property type="entry name" value="S-adenosyl-L-methionine-dependent methyltransferases"/>
    <property type="match status" value="1"/>
</dbReference>
<dbReference type="InterPro" id="IPR030384">
    <property type="entry name" value="MeTrfase_SMT"/>
</dbReference>
<organism evidence="17 18">
    <name type="scientific">Trapa incisa</name>
    <dbReference type="NCBI Taxonomy" id="236973"/>
    <lineage>
        <taxon>Eukaryota</taxon>
        <taxon>Viridiplantae</taxon>
        <taxon>Streptophyta</taxon>
        <taxon>Embryophyta</taxon>
        <taxon>Tracheophyta</taxon>
        <taxon>Spermatophyta</taxon>
        <taxon>Magnoliopsida</taxon>
        <taxon>eudicotyledons</taxon>
        <taxon>Gunneridae</taxon>
        <taxon>Pentapetalae</taxon>
        <taxon>rosids</taxon>
        <taxon>malvids</taxon>
        <taxon>Myrtales</taxon>
        <taxon>Lythraceae</taxon>
        <taxon>Trapa</taxon>
    </lineage>
</organism>
<name>A0AAN7GQ95_9MYRT</name>
<keyword evidence="12" id="KW-0753">Steroid metabolism</keyword>
<dbReference type="GO" id="GO:0003838">
    <property type="term" value="F:sterol 24-C-methyltransferase activity"/>
    <property type="evidence" value="ECO:0007669"/>
    <property type="project" value="TreeGrafter"/>
</dbReference>
<evidence type="ECO:0000256" key="5">
    <source>
        <dbReference type="ARBA" id="ARBA00022630"/>
    </source>
</evidence>
<dbReference type="Gene3D" id="3.90.660.10">
    <property type="match status" value="1"/>
</dbReference>
<feature type="domain" description="SAM-dependent methyltransferase Erg6/SMT-type" evidence="16">
    <location>
        <begin position="54"/>
        <end position="157"/>
    </location>
</feature>
<reference evidence="17 18" key="1">
    <citation type="journal article" date="2023" name="Hortic Res">
        <title>Pangenome of water caltrop reveals structural variations and asymmetric subgenome divergence after allopolyploidization.</title>
        <authorList>
            <person name="Zhang X."/>
            <person name="Chen Y."/>
            <person name="Wang L."/>
            <person name="Yuan Y."/>
            <person name="Fang M."/>
            <person name="Shi L."/>
            <person name="Lu R."/>
            <person name="Comes H.P."/>
            <person name="Ma Y."/>
            <person name="Chen Y."/>
            <person name="Huang G."/>
            <person name="Zhou Y."/>
            <person name="Zheng Z."/>
            <person name="Qiu Y."/>
        </authorList>
    </citation>
    <scope>NUCLEOTIDE SEQUENCE [LARGE SCALE GENOMIC DNA]</scope>
    <source>
        <tissue evidence="17">Roots</tissue>
    </source>
</reference>
<comment type="pathway">
    <text evidence="2">Amine and polyamine degradation; spermine degradation.</text>
</comment>
<dbReference type="GO" id="GO:0032259">
    <property type="term" value="P:methylation"/>
    <property type="evidence" value="ECO:0007669"/>
    <property type="project" value="UniProtKB-KW"/>
</dbReference>
<evidence type="ECO:0000313" key="18">
    <source>
        <dbReference type="Proteomes" id="UP001345219"/>
    </source>
</evidence>
<evidence type="ECO:0000256" key="4">
    <source>
        <dbReference type="ARBA" id="ARBA00022603"/>
    </source>
</evidence>
<dbReference type="FunFam" id="3.90.660.10:FF:000012">
    <property type="entry name" value="Polyamine oxidase 1"/>
    <property type="match status" value="1"/>
</dbReference>
<dbReference type="GO" id="GO:0050660">
    <property type="term" value="F:flavin adenine dinucleotide binding"/>
    <property type="evidence" value="ECO:0007669"/>
    <property type="project" value="UniProtKB-ARBA"/>
</dbReference>
<dbReference type="Gene3D" id="3.40.50.150">
    <property type="entry name" value="Vaccinia Virus protein VP39"/>
    <property type="match status" value="1"/>
</dbReference>
<dbReference type="GO" id="GO:0005783">
    <property type="term" value="C:endoplasmic reticulum"/>
    <property type="evidence" value="ECO:0007669"/>
    <property type="project" value="TreeGrafter"/>
</dbReference>
<dbReference type="AlphaFoldDB" id="A0AAN7GQ95"/>
<keyword evidence="7" id="KW-0274">FAD</keyword>
<dbReference type="CDD" id="cd02440">
    <property type="entry name" value="AdoMet_MTases"/>
    <property type="match status" value="1"/>
</dbReference>
<dbReference type="GO" id="GO:0006598">
    <property type="term" value="P:polyamine catabolic process"/>
    <property type="evidence" value="ECO:0007669"/>
    <property type="project" value="UniProtKB-ARBA"/>
</dbReference>
<proteinExistence type="inferred from homology"/>
<dbReference type="Proteomes" id="UP001345219">
    <property type="component" value="Chromosome 12"/>
</dbReference>
<comment type="similarity">
    <text evidence="13 15">Belongs to the class I-like SAM-binding methyltransferase superfamily. Erg6/SMT family.</text>
</comment>
<evidence type="ECO:0000256" key="8">
    <source>
        <dbReference type="ARBA" id="ARBA00022955"/>
    </source>
</evidence>
<dbReference type="GO" id="GO:0046592">
    <property type="term" value="F:polyamine oxidase activity"/>
    <property type="evidence" value="ECO:0007669"/>
    <property type="project" value="UniProtKB-ARBA"/>
</dbReference>
<accession>A0AAN7GQ95</accession>
<sequence>MSKASALDLAAGVGGKIDKSHVLSAVDKYEKYHVCYGGEEEERKNNYTDMVNKYYDLVTSFYEFGWGESFHFAPRWKGESLRESIKRHEHFLALHLELKPGYKVLDVGCGIGGPLREIARFSSTSIIGLNNNEYQITRGKELNRLAGVDKTCNFQKAEIELGDGLPDIRLTRQCIEALKKAGFEVLWEKDLATDSPIPWYMPLDKNHFSISSFRLTALGRFITKNMVKALEYIGFAPKGSQRVQNFLEKAAEGLVEGGSELNWAIWQSDSVFRSLNVHHPHDRAPHTSLSLSQFMDTPSRSYVIIIGAGVSGISAAMVLAENGVEDVLILEASDRIGGRMRKEDFRGVPVELGAGWIVGVGGKESNPIWELAHQSGLRTCFSDYSHARYNIYDRSGKIFPRGVAADSYKRAVDSANQGLMIQQVGDLSKSNQPSSTLMTPIDLAIDFFLHDFEMAVQIYFLIDSFYFGGGGIRAEAVPISTFTDLGEREFLVADERGYECLLYKMAQGFLFTPDGKILDSRLKLNKVVKEIVQNSRNGVTVTTEDGCIYEANYLIVSVSIGVLQSDLISFRPPLPRWKMEAVNMVDVKVYTKVFLKFPHKFWPCGPNKEFFIYAHERRGYYTFWQHMENAFPGSNILVVTLTNGESMRVEEQTDEETLREAMSVLRDMFGPDIPNATDILVPRWWNNRFQRGSYSNYPVNPNHQVIRNIKAPVGRIFFTGEHTSERFNGYVHGGYLAGIDTGKALLEEMRKGMMHCRKCDPPPPGSPHKCDIQSQLHLSGKLGVQDTIL</sequence>
<comment type="caution">
    <text evidence="17">The sequence shown here is derived from an EMBL/GenBank/DDBJ whole genome shotgun (WGS) entry which is preliminary data.</text>
</comment>
<evidence type="ECO:0000256" key="1">
    <source>
        <dbReference type="ARBA" id="ARBA00001974"/>
    </source>
</evidence>
<evidence type="ECO:0000259" key="16">
    <source>
        <dbReference type="PROSITE" id="PS51685"/>
    </source>
</evidence>
<protein>
    <recommendedName>
        <fullName evidence="16">SAM-dependent methyltransferase Erg6/SMT-type domain-containing protein</fullName>
    </recommendedName>
</protein>
<keyword evidence="8" id="KW-0444">Lipid biosynthesis</keyword>
<evidence type="ECO:0000256" key="10">
    <source>
        <dbReference type="ARBA" id="ARBA00023011"/>
    </source>
</evidence>
<keyword evidence="15" id="KW-0949">S-adenosyl-L-methionine</keyword>
<dbReference type="SUPFAM" id="SSF51905">
    <property type="entry name" value="FAD/NAD(P)-binding domain"/>
    <property type="match status" value="1"/>
</dbReference>
<keyword evidence="8" id="KW-0752">Steroid biosynthesis</keyword>
<dbReference type="Pfam" id="PF08498">
    <property type="entry name" value="Sterol_MT_C"/>
    <property type="match status" value="1"/>
</dbReference>
<keyword evidence="5" id="KW-0285">Flavoprotein</keyword>
<dbReference type="InterPro" id="IPR002937">
    <property type="entry name" value="Amino_oxidase"/>
</dbReference>
<evidence type="ECO:0000256" key="7">
    <source>
        <dbReference type="ARBA" id="ARBA00022827"/>
    </source>
</evidence>
<evidence type="ECO:0000256" key="11">
    <source>
        <dbReference type="ARBA" id="ARBA00023166"/>
    </source>
</evidence>
<evidence type="ECO:0000256" key="2">
    <source>
        <dbReference type="ARBA" id="ARBA00004723"/>
    </source>
</evidence>
<dbReference type="EMBL" id="JAXIOK010000019">
    <property type="protein sequence ID" value="KAK4748936.1"/>
    <property type="molecule type" value="Genomic_DNA"/>
</dbReference>
<feature type="domain" description="SAM-dependent methyltransferase Erg6/SMT-type" evidence="16">
    <location>
        <begin position="158"/>
        <end position="258"/>
    </location>
</feature>
<evidence type="ECO:0000256" key="14">
    <source>
        <dbReference type="PIRSR" id="PIRSR601613-1"/>
    </source>
</evidence>
<dbReference type="Gene3D" id="3.50.50.60">
    <property type="entry name" value="FAD/NAD(P)-binding domain"/>
    <property type="match status" value="1"/>
</dbReference>